<keyword evidence="3" id="KW-1015">Disulfide bond</keyword>
<dbReference type="Gene3D" id="3.20.120.10">
    <property type="entry name" value="Hydrophobin"/>
    <property type="match status" value="1"/>
</dbReference>
<dbReference type="EMBL" id="LSBJ02000008">
    <property type="protein sequence ID" value="OAQ60493.1"/>
    <property type="molecule type" value="Genomic_DNA"/>
</dbReference>
<dbReference type="Proteomes" id="UP000078397">
    <property type="component" value="Unassembled WGS sequence"/>
</dbReference>
<dbReference type="InterPro" id="IPR010636">
    <property type="entry name" value="Class_II_hydrophobin"/>
</dbReference>
<dbReference type="STRING" id="1380566.A0A179F5P4"/>
<comment type="caution">
    <text evidence="5">The sequence shown here is derived from an EMBL/GenBank/DDBJ whole genome shotgun (WGS) entry which is preliminary data.</text>
</comment>
<proteinExistence type="inferred from homology"/>
<evidence type="ECO:0000256" key="3">
    <source>
        <dbReference type="ARBA" id="ARBA00023157"/>
    </source>
</evidence>
<organism evidence="5 6">
    <name type="scientific">Pochonia chlamydosporia 170</name>
    <dbReference type="NCBI Taxonomy" id="1380566"/>
    <lineage>
        <taxon>Eukaryota</taxon>
        <taxon>Fungi</taxon>
        <taxon>Dikarya</taxon>
        <taxon>Ascomycota</taxon>
        <taxon>Pezizomycotina</taxon>
        <taxon>Sordariomycetes</taxon>
        <taxon>Hypocreomycetidae</taxon>
        <taxon>Hypocreales</taxon>
        <taxon>Clavicipitaceae</taxon>
        <taxon>Pochonia</taxon>
    </lineage>
</organism>
<dbReference type="RefSeq" id="XP_018138371.1">
    <property type="nucleotide sequence ID" value="XM_018285631.1"/>
</dbReference>
<dbReference type="GO" id="GO:0005576">
    <property type="term" value="C:extracellular region"/>
    <property type="evidence" value="ECO:0007669"/>
    <property type="project" value="InterPro"/>
</dbReference>
<evidence type="ECO:0000256" key="4">
    <source>
        <dbReference type="SAM" id="SignalP"/>
    </source>
</evidence>
<gene>
    <name evidence="5" type="ORF">VFPPC_06625</name>
</gene>
<dbReference type="AlphaFoldDB" id="A0A179F5P4"/>
<evidence type="ECO:0000256" key="1">
    <source>
        <dbReference type="ARBA" id="ARBA00004196"/>
    </source>
</evidence>
<evidence type="ECO:0000313" key="5">
    <source>
        <dbReference type="EMBL" id="OAQ60493.1"/>
    </source>
</evidence>
<comment type="similarity">
    <text evidence="2">Belongs to the cerato-ulmin hydrophobin family.</text>
</comment>
<dbReference type="KEGG" id="pchm:VFPPC_06625"/>
<dbReference type="CDD" id="cd23508">
    <property type="entry name" value="hydrophobin_II"/>
    <property type="match status" value="1"/>
</dbReference>
<dbReference type="PANTHER" id="PTHR42341">
    <property type="entry name" value="HYDROPHOBIN"/>
    <property type="match status" value="1"/>
</dbReference>
<feature type="chain" id="PRO_5008101268" evidence="4">
    <location>
        <begin position="18"/>
        <end position="92"/>
    </location>
</feature>
<evidence type="ECO:0000256" key="2">
    <source>
        <dbReference type="ARBA" id="ARBA00009576"/>
    </source>
</evidence>
<protein>
    <submittedName>
        <fullName evidence="5">Fungal hydrophobin domain-containing protein</fullName>
    </submittedName>
</protein>
<accession>A0A179F5P4</accession>
<reference evidence="5 6" key="1">
    <citation type="journal article" date="2016" name="PLoS Pathog.">
        <title>Biosynthesis of antibiotic leucinostatins in bio-control fungus Purpureocillium lilacinum and their inhibition on phytophthora revealed by genome mining.</title>
        <authorList>
            <person name="Wang G."/>
            <person name="Liu Z."/>
            <person name="Lin R."/>
            <person name="Li E."/>
            <person name="Mao Z."/>
            <person name="Ling J."/>
            <person name="Yang Y."/>
            <person name="Yin W.B."/>
            <person name="Xie B."/>
        </authorList>
    </citation>
    <scope>NUCLEOTIDE SEQUENCE [LARGE SCALE GENOMIC DNA]</scope>
    <source>
        <strain evidence="5">170</strain>
    </source>
</reference>
<comment type="subcellular location">
    <subcellularLocation>
        <location evidence="1">Cell envelope</location>
    </subcellularLocation>
</comment>
<dbReference type="OrthoDB" id="4500971at2759"/>
<dbReference type="PANTHER" id="PTHR42341:SF1">
    <property type="entry name" value="HYDROPHOBIN"/>
    <property type="match status" value="1"/>
</dbReference>
<sequence>MKAFAAAVALFAGAALAHPAALAARDGPCPDLLYSVAQCCSTDVLGVADLDCSTPSSANDAEDLKSSCSTAGAAPKCCTIPVAGLGVLCKDV</sequence>
<feature type="signal peptide" evidence="4">
    <location>
        <begin position="1"/>
        <end position="17"/>
    </location>
</feature>
<evidence type="ECO:0000313" key="6">
    <source>
        <dbReference type="Proteomes" id="UP000078397"/>
    </source>
</evidence>
<dbReference type="InterPro" id="IPR036686">
    <property type="entry name" value="Class_II_Hydrophobin_sf"/>
</dbReference>
<dbReference type="SUPFAM" id="SSF101751">
    <property type="entry name" value="Hydrophobin II, HfbII"/>
    <property type="match status" value="1"/>
</dbReference>
<keyword evidence="6" id="KW-1185">Reference proteome</keyword>
<dbReference type="Pfam" id="PF06766">
    <property type="entry name" value="Hydrophobin_2"/>
    <property type="match status" value="1"/>
</dbReference>
<keyword evidence="4" id="KW-0732">Signal</keyword>
<name>A0A179F5P4_METCM</name>
<dbReference type="GeneID" id="28849625"/>